<gene>
    <name evidence="4" type="ORF">FQP34_27280</name>
</gene>
<protein>
    <submittedName>
        <fullName evidence="4">NADH:flavin oxidoreductase</fullName>
    </submittedName>
</protein>
<dbReference type="AlphaFoldDB" id="A0A8B5XN72"/>
<dbReference type="CDD" id="cd02803">
    <property type="entry name" value="OYE_like_FMN_family"/>
    <property type="match status" value="1"/>
</dbReference>
<dbReference type="InterPro" id="IPR013785">
    <property type="entry name" value="Aldolase_TIM"/>
</dbReference>
<dbReference type="Proteomes" id="UP000317770">
    <property type="component" value="Unassembled WGS sequence"/>
</dbReference>
<dbReference type="RefSeq" id="WP_144481181.1">
    <property type="nucleotide sequence ID" value="NZ_VNKI01000026.1"/>
</dbReference>
<name>A0A8B5XN72_9BACI</name>
<evidence type="ECO:0000259" key="3">
    <source>
        <dbReference type="Pfam" id="PF00724"/>
    </source>
</evidence>
<keyword evidence="1" id="KW-0285">Flavoprotein</keyword>
<evidence type="ECO:0000256" key="2">
    <source>
        <dbReference type="ARBA" id="ARBA00023002"/>
    </source>
</evidence>
<accession>A0A8B5XN72</accession>
<organism evidence="4 5">
    <name type="scientific">Peribacillus simplex</name>
    <dbReference type="NCBI Taxonomy" id="1478"/>
    <lineage>
        <taxon>Bacteria</taxon>
        <taxon>Bacillati</taxon>
        <taxon>Bacillota</taxon>
        <taxon>Bacilli</taxon>
        <taxon>Bacillales</taxon>
        <taxon>Bacillaceae</taxon>
        <taxon>Peribacillus</taxon>
    </lineage>
</organism>
<keyword evidence="2" id="KW-0560">Oxidoreductase</keyword>
<comment type="caution">
    <text evidence="4">The sequence shown here is derived from an EMBL/GenBank/DDBJ whole genome shotgun (WGS) entry which is preliminary data.</text>
</comment>
<evidence type="ECO:0000256" key="1">
    <source>
        <dbReference type="ARBA" id="ARBA00022630"/>
    </source>
</evidence>
<proteinExistence type="predicted"/>
<dbReference type="InterPro" id="IPR001155">
    <property type="entry name" value="OxRdtase_FMN_N"/>
</dbReference>
<dbReference type="SUPFAM" id="SSF51395">
    <property type="entry name" value="FMN-linked oxidoreductases"/>
    <property type="match status" value="1"/>
</dbReference>
<dbReference type="EMBL" id="VNKI01000026">
    <property type="protein sequence ID" value="TVX75680.1"/>
    <property type="molecule type" value="Genomic_DNA"/>
</dbReference>
<evidence type="ECO:0000313" key="5">
    <source>
        <dbReference type="Proteomes" id="UP000317770"/>
    </source>
</evidence>
<dbReference type="PANTHER" id="PTHR43656:SF2">
    <property type="entry name" value="BINDING OXIDOREDUCTASE, PUTATIVE (AFU_ORTHOLOGUE AFUA_2G08260)-RELATED"/>
    <property type="match status" value="1"/>
</dbReference>
<sequence>MSDTKLLFEPFNIGKITLKNRVGVAPMTRISATEEGFVTNKMVNYYGSFAEGGFGLIITEGTYIDDKYSQTYYDQPGIAFDEQAHEWKKVVDAVHSAGSKIFMQLQHTGPLSQGNRFANETVAPSSVQPKGEQLKFYLGEGPFRLPREITIEEIVDVKNSFVDAAKRAKSIGFDGIELHGANGYLLDAFLTEYTNQRNDEYGGTTENRVRLLVETIQDVRKAVGEDFTIGIRISQSKVNDYTYKWSGKEQDAKIIFGTLGKTSLDYIHVTEYKAWKPAFETGKDSLVVLAKEYSQLPIIANGQLEKPERASEIINNGHADIVTLGKGALANHDWVKKVQNGEPLEEFDPEKVLQPTAVIKDFEL</sequence>
<dbReference type="GO" id="GO:0016491">
    <property type="term" value="F:oxidoreductase activity"/>
    <property type="evidence" value="ECO:0007669"/>
    <property type="project" value="UniProtKB-KW"/>
</dbReference>
<dbReference type="PANTHER" id="PTHR43656">
    <property type="entry name" value="BINDING OXIDOREDUCTASE, PUTATIVE (AFU_ORTHOLOGUE AFUA_2G08260)-RELATED"/>
    <property type="match status" value="1"/>
</dbReference>
<dbReference type="InterPro" id="IPR051799">
    <property type="entry name" value="NADH_flavin_oxidoreductase"/>
</dbReference>
<reference evidence="4 5" key="1">
    <citation type="submission" date="2019-07" db="EMBL/GenBank/DDBJ databases">
        <title>Genome assembly of Bacillus simplex strain GGC-P6A.</title>
        <authorList>
            <person name="Jennings M.E."/>
            <person name="Barton H.A."/>
        </authorList>
    </citation>
    <scope>NUCLEOTIDE SEQUENCE [LARGE SCALE GENOMIC DNA]</scope>
    <source>
        <strain evidence="4 5">GGC-P6A</strain>
    </source>
</reference>
<feature type="domain" description="NADH:flavin oxidoreductase/NADH oxidase N-terminal" evidence="3">
    <location>
        <begin position="7"/>
        <end position="344"/>
    </location>
</feature>
<evidence type="ECO:0000313" key="4">
    <source>
        <dbReference type="EMBL" id="TVX75680.1"/>
    </source>
</evidence>
<dbReference type="Pfam" id="PF00724">
    <property type="entry name" value="Oxidored_FMN"/>
    <property type="match status" value="1"/>
</dbReference>
<dbReference type="Gene3D" id="3.20.20.70">
    <property type="entry name" value="Aldolase class I"/>
    <property type="match status" value="1"/>
</dbReference>
<dbReference type="GO" id="GO:0010181">
    <property type="term" value="F:FMN binding"/>
    <property type="evidence" value="ECO:0007669"/>
    <property type="project" value="InterPro"/>
</dbReference>